<keyword evidence="4" id="KW-1185">Reference proteome</keyword>
<sequence>MPPPTFDEKSTAAEVVSAFADHIRGKNVLVTGTSINGIGFEAARAIARHCNLLIITGYNSERLKLSEEAIKKEFPTANVRQLNLDLASQASVRAAAAQVSSYPEPLHVLIHNAAAGLTSPYTITVDGLELQMATAHINPFLFTKLLAPKLLAAGTPDFTPRVVFVSSAAHVWGSPLEVQTLGRPDPAKFTPGEGYAWSKQAMVLAAIELSKRSQGRVNAYSLHPGAIYTNVQQREGRTEYFKEIGILNAEGLPNEDKFPWKTIPQGAATTAVAAFDTRLDDTPGAYLWDCVEANSKVAPNITAENAEKLWTATEDILGEKFQF</sequence>
<organism evidence="3 4">
    <name type="scientific">Roridomyces roridus</name>
    <dbReference type="NCBI Taxonomy" id="1738132"/>
    <lineage>
        <taxon>Eukaryota</taxon>
        <taxon>Fungi</taxon>
        <taxon>Dikarya</taxon>
        <taxon>Basidiomycota</taxon>
        <taxon>Agaricomycotina</taxon>
        <taxon>Agaricomycetes</taxon>
        <taxon>Agaricomycetidae</taxon>
        <taxon>Agaricales</taxon>
        <taxon>Marasmiineae</taxon>
        <taxon>Mycenaceae</taxon>
        <taxon>Roridomyces</taxon>
    </lineage>
</organism>
<evidence type="ECO:0000313" key="4">
    <source>
        <dbReference type="Proteomes" id="UP001221142"/>
    </source>
</evidence>
<dbReference type="EMBL" id="JARKIF010000035">
    <property type="protein sequence ID" value="KAJ7610483.1"/>
    <property type="molecule type" value="Genomic_DNA"/>
</dbReference>
<keyword evidence="2" id="KW-0560">Oxidoreductase</keyword>
<dbReference type="Proteomes" id="UP001221142">
    <property type="component" value="Unassembled WGS sequence"/>
</dbReference>
<dbReference type="AlphaFoldDB" id="A0AAD7B5F1"/>
<evidence type="ECO:0000256" key="1">
    <source>
        <dbReference type="ARBA" id="ARBA00006484"/>
    </source>
</evidence>
<accession>A0AAD7B5F1</accession>
<dbReference type="GO" id="GO:0016491">
    <property type="term" value="F:oxidoreductase activity"/>
    <property type="evidence" value="ECO:0007669"/>
    <property type="project" value="UniProtKB-KW"/>
</dbReference>
<dbReference type="InterPro" id="IPR002347">
    <property type="entry name" value="SDR_fam"/>
</dbReference>
<evidence type="ECO:0008006" key="5">
    <source>
        <dbReference type="Google" id="ProtNLM"/>
    </source>
</evidence>
<dbReference type="PANTHER" id="PTHR24320">
    <property type="entry name" value="RETINOL DEHYDROGENASE"/>
    <property type="match status" value="1"/>
</dbReference>
<dbReference type="SUPFAM" id="SSF51735">
    <property type="entry name" value="NAD(P)-binding Rossmann-fold domains"/>
    <property type="match status" value="1"/>
</dbReference>
<evidence type="ECO:0000313" key="3">
    <source>
        <dbReference type="EMBL" id="KAJ7610483.1"/>
    </source>
</evidence>
<dbReference type="PANTHER" id="PTHR24320:SF283">
    <property type="entry name" value="RETINOL DEHYDROGENASE 11"/>
    <property type="match status" value="1"/>
</dbReference>
<protein>
    <recommendedName>
        <fullName evidence="5">Short-chain dehydrogenase/reductase</fullName>
    </recommendedName>
</protein>
<gene>
    <name evidence="3" type="ORF">FB45DRAFT_942569</name>
</gene>
<dbReference type="Gene3D" id="3.40.50.720">
    <property type="entry name" value="NAD(P)-binding Rossmann-like Domain"/>
    <property type="match status" value="1"/>
</dbReference>
<proteinExistence type="inferred from homology"/>
<comment type="similarity">
    <text evidence="1">Belongs to the short-chain dehydrogenases/reductases (SDR) family.</text>
</comment>
<comment type="caution">
    <text evidence="3">The sequence shown here is derived from an EMBL/GenBank/DDBJ whole genome shotgun (WGS) entry which is preliminary data.</text>
</comment>
<dbReference type="InterPro" id="IPR036291">
    <property type="entry name" value="NAD(P)-bd_dom_sf"/>
</dbReference>
<evidence type="ECO:0000256" key="2">
    <source>
        <dbReference type="ARBA" id="ARBA00023002"/>
    </source>
</evidence>
<name>A0AAD7B5F1_9AGAR</name>
<reference evidence="3" key="1">
    <citation type="submission" date="2023-03" db="EMBL/GenBank/DDBJ databases">
        <title>Massive genome expansion in bonnet fungi (Mycena s.s.) driven by repeated elements and novel gene families across ecological guilds.</title>
        <authorList>
            <consortium name="Lawrence Berkeley National Laboratory"/>
            <person name="Harder C.B."/>
            <person name="Miyauchi S."/>
            <person name="Viragh M."/>
            <person name="Kuo A."/>
            <person name="Thoen E."/>
            <person name="Andreopoulos B."/>
            <person name="Lu D."/>
            <person name="Skrede I."/>
            <person name="Drula E."/>
            <person name="Henrissat B."/>
            <person name="Morin E."/>
            <person name="Kohler A."/>
            <person name="Barry K."/>
            <person name="LaButti K."/>
            <person name="Morin E."/>
            <person name="Salamov A."/>
            <person name="Lipzen A."/>
            <person name="Mereny Z."/>
            <person name="Hegedus B."/>
            <person name="Baldrian P."/>
            <person name="Stursova M."/>
            <person name="Weitz H."/>
            <person name="Taylor A."/>
            <person name="Grigoriev I.V."/>
            <person name="Nagy L.G."/>
            <person name="Martin F."/>
            <person name="Kauserud H."/>
        </authorList>
    </citation>
    <scope>NUCLEOTIDE SEQUENCE</scope>
    <source>
        <strain evidence="3">9284</strain>
    </source>
</reference>
<dbReference type="Pfam" id="PF00106">
    <property type="entry name" value="adh_short"/>
    <property type="match status" value="1"/>
</dbReference>